<proteinExistence type="predicted"/>
<evidence type="ECO:0000313" key="2">
    <source>
        <dbReference type="Proteomes" id="UP000595278"/>
    </source>
</evidence>
<dbReference type="KEGG" id="eaz:JHT90_00675"/>
<dbReference type="RefSeq" id="WP_201092886.1">
    <property type="nucleotide sequence ID" value="NZ_CP067393.1"/>
</dbReference>
<sequence>MNQMIKTSIVSLFLSVSFIFPTYAWQLKPFETTYSATISKIPFDGQATYSLTKQANQWHFHTQASMAIAQRVENSSFVLKNGAIQPSFYKFEQSGIRPKEVSLSFDWKKMFAKGHFKDRKHDDDMFFDLKYSMLDQLSTQLALQIDIANGKKQMSYRVIEDDKLDTYKFKVVAEETIETPVGKLVAVKVQRVRDTNSKRQSYIWFAKDWNYTVVRLYHLEKNGQEYVISLAHGTVDGKEIKGK</sequence>
<dbReference type="Proteomes" id="UP000595278">
    <property type="component" value="Chromosome"/>
</dbReference>
<dbReference type="Pfam" id="PF11306">
    <property type="entry name" value="DUF3108"/>
    <property type="match status" value="1"/>
</dbReference>
<reference evidence="1 2" key="1">
    <citation type="submission" date="2021-01" db="EMBL/GenBank/DDBJ databases">
        <title>Entomomonas sp. F2A isolated from a house cricket (Acheta domesticus).</title>
        <authorList>
            <person name="Spergser J."/>
            <person name="Busse H.-J."/>
        </authorList>
    </citation>
    <scope>NUCLEOTIDE SEQUENCE [LARGE SCALE GENOMIC DNA]</scope>
    <source>
        <strain evidence="1 2">F2A</strain>
    </source>
</reference>
<name>A0A974NFZ5_9GAMM</name>
<accession>A0A974NFZ5</accession>
<dbReference type="InterPro" id="IPR021457">
    <property type="entry name" value="DUF3108"/>
</dbReference>
<protein>
    <submittedName>
        <fullName evidence="1">DUF3108 domain-containing protein</fullName>
    </submittedName>
</protein>
<evidence type="ECO:0000313" key="1">
    <source>
        <dbReference type="EMBL" id="QQP85812.1"/>
    </source>
</evidence>
<dbReference type="EMBL" id="CP067393">
    <property type="protein sequence ID" value="QQP85812.1"/>
    <property type="molecule type" value="Genomic_DNA"/>
</dbReference>
<gene>
    <name evidence="1" type="ORF">JHT90_00675</name>
</gene>
<keyword evidence="2" id="KW-1185">Reference proteome</keyword>
<organism evidence="1 2">
    <name type="scientific">Entomomonas asaccharolytica</name>
    <dbReference type="NCBI Taxonomy" id="2785331"/>
    <lineage>
        <taxon>Bacteria</taxon>
        <taxon>Pseudomonadati</taxon>
        <taxon>Pseudomonadota</taxon>
        <taxon>Gammaproteobacteria</taxon>
        <taxon>Pseudomonadales</taxon>
        <taxon>Pseudomonadaceae</taxon>
        <taxon>Entomomonas</taxon>
    </lineage>
</organism>
<dbReference type="AlphaFoldDB" id="A0A974NFZ5"/>